<dbReference type="SMART" id="SM00186">
    <property type="entry name" value="FBG"/>
    <property type="match status" value="1"/>
</dbReference>
<dbReference type="PANTHER" id="PTHR19143:SF458">
    <property type="entry name" value="FIBRINOGEN C-TERMINAL DOMAIN-CONTAINING PROTEIN-RELATED"/>
    <property type="match status" value="1"/>
</dbReference>
<dbReference type="InterPro" id="IPR050373">
    <property type="entry name" value="Fibrinogen_C-term_domain"/>
</dbReference>
<keyword evidence="1" id="KW-1015">Disulfide bond</keyword>
<keyword evidence="2" id="KW-0812">Transmembrane</keyword>
<dbReference type="NCBIfam" id="NF040941">
    <property type="entry name" value="GGGWT_bact"/>
    <property type="match status" value="1"/>
</dbReference>
<dbReference type="Gene3D" id="3.90.215.10">
    <property type="entry name" value="Gamma Fibrinogen, chain A, domain 1"/>
    <property type="match status" value="1"/>
</dbReference>
<dbReference type="AlphaFoldDB" id="A0A8K1YI13"/>
<sequence length="274" mass="30278">MPSDKTNQSPASPSGVMPLWAGLITVSVAIAASVWYPVNVLTEELRSKHIPGRGDPLGFGQKPRDCFDILTTGVTGSGQYTVYPGGLRRGIPVICDMTTDGGGWLVFQQRKDGTVDFTRDWSAYQFGFGEKDGEFWLGNEALHLITSQASYELRVELEDYEDERRHAVYRLFHVGSRDTAFRLSVGGYSGDAGDSLSSHNGAMFSTIDRDNDMSEGSCATAYKSGWWYTNCLDACLNGRYLAGPHESIADGINWVTWKGLNYSLKISRMMLRPL</sequence>
<dbReference type="InterPro" id="IPR036056">
    <property type="entry name" value="Fibrinogen-like_C"/>
</dbReference>
<accession>A0A8K1YI13</accession>
<dbReference type="GO" id="GO:0005615">
    <property type="term" value="C:extracellular space"/>
    <property type="evidence" value="ECO:0007669"/>
    <property type="project" value="TreeGrafter"/>
</dbReference>
<evidence type="ECO:0000313" key="4">
    <source>
        <dbReference type="EMBL" id="UBR18752.1"/>
    </source>
</evidence>
<feature type="transmembrane region" description="Helical" evidence="2">
    <location>
        <begin position="20"/>
        <end position="38"/>
    </location>
</feature>
<keyword evidence="2" id="KW-0472">Membrane</keyword>
<dbReference type="Pfam" id="PF00147">
    <property type="entry name" value="Fibrinogen_C"/>
    <property type="match status" value="1"/>
</dbReference>
<evidence type="ECO:0000256" key="1">
    <source>
        <dbReference type="ARBA" id="ARBA00023157"/>
    </source>
</evidence>
<evidence type="ECO:0000259" key="3">
    <source>
        <dbReference type="PROSITE" id="PS51406"/>
    </source>
</evidence>
<keyword evidence="2" id="KW-1133">Transmembrane helix</keyword>
<dbReference type="InterPro" id="IPR020837">
    <property type="entry name" value="Fibrinogen_CS"/>
</dbReference>
<dbReference type="CDD" id="cd00087">
    <property type="entry name" value="FReD"/>
    <property type="match status" value="1"/>
</dbReference>
<dbReference type="FunFam" id="3.90.215.10:FF:000001">
    <property type="entry name" value="Tenascin isoform 1"/>
    <property type="match status" value="1"/>
</dbReference>
<feature type="domain" description="Fibrinogen C-terminal" evidence="3">
    <location>
        <begin position="57"/>
        <end position="274"/>
    </location>
</feature>
<proteinExistence type="evidence at transcript level"/>
<reference evidence="4" key="1">
    <citation type="submission" date="2020-12" db="EMBL/GenBank/DDBJ databases">
        <authorList>
            <person name="Wu Y."/>
        </authorList>
    </citation>
    <scope>NUCLEOTIDE SEQUENCE</scope>
</reference>
<dbReference type="InterPro" id="IPR002181">
    <property type="entry name" value="Fibrinogen_a/b/g_C_dom"/>
</dbReference>
<dbReference type="SUPFAM" id="SSF56496">
    <property type="entry name" value="Fibrinogen C-terminal domain-like"/>
    <property type="match status" value="1"/>
</dbReference>
<dbReference type="PANTHER" id="PTHR19143">
    <property type="entry name" value="FIBRINOGEN/TENASCIN/ANGIOPOEITIN"/>
    <property type="match status" value="1"/>
</dbReference>
<organism evidence="4">
    <name type="scientific">Sinonovacula constricta</name>
    <name type="common">Razor clam</name>
    <dbReference type="NCBI Taxonomy" id="98310"/>
    <lineage>
        <taxon>Eukaryota</taxon>
        <taxon>Metazoa</taxon>
        <taxon>Spiralia</taxon>
        <taxon>Lophotrochozoa</taxon>
        <taxon>Mollusca</taxon>
        <taxon>Bivalvia</taxon>
        <taxon>Autobranchia</taxon>
        <taxon>Heteroconchia</taxon>
        <taxon>Euheterodonta</taxon>
        <taxon>Imparidentia</taxon>
        <taxon>Neoheterodontei</taxon>
        <taxon>Cardiida</taxon>
        <taxon>Tellinoidea</taxon>
        <taxon>Solecurtidae</taxon>
        <taxon>Sinonovacula</taxon>
    </lineage>
</organism>
<dbReference type="PROSITE" id="PS51406">
    <property type="entry name" value="FIBRINOGEN_C_2"/>
    <property type="match status" value="1"/>
</dbReference>
<dbReference type="EMBL" id="MW417224">
    <property type="protein sequence ID" value="UBR18752.1"/>
    <property type="molecule type" value="mRNA"/>
</dbReference>
<dbReference type="PROSITE" id="PS00514">
    <property type="entry name" value="FIBRINOGEN_C_1"/>
    <property type="match status" value="1"/>
</dbReference>
<evidence type="ECO:0000256" key="2">
    <source>
        <dbReference type="SAM" id="Phobius"/>
    </source>
</evidence>
<protein>
    <submittedName>
        <fullName evidence="4">Ficolin-like protein of</fullName>
    </submittedName>
</protein>
<dbReference type="InterPro" id="IPR014716">
    <property type="entry name" value="Fibrinogen_a/b/g_C_1"/>
</dbReference>
<name>A0A8K1YI13_SINCO</name>